<protein>
    <submittedName>
        <fullName evidence="1">Uncharacterized protein</fullName>
    </submittedName>
</protein>
<proteinExistence type="predicted"/>
<name>A0A9D4QDN4_RHISA</name>
<evidence type="ECO:0000313" key="1">
    <source>
        <dbReference type="EMBL" id="KAH7976490.1"/>
    </source>
</evidence>
<dbReference type="AlphaFoldDB" id="A0A9D4QDN4"/>
<organism evidence="1 2">
    <name type="scientific">Rhipicephalus sanguineus</name>
    <name type="common">Brown dog tick</name>
    <name type="synonym">Ixodes sanguineus</name>
    <dbReference type="NCBI Taxonomy" id="34632"/>
    <lineage>
        <taxon>Eukaryota</taxon>
        <taxon>Metazoa</taxon>
        <taxon>Ecdysozoa</taxon>
        <taxon>Arthropoda</taxon>
        <taxon>Chelicerata</taxon>
        <taxon>Arachnida</taxon>
        <taxon>Acari</taxon>
        <taxon>Parasitiformes</taxon>
        <taxon>Ixodida</taxon>
        <taxon>Ixodoidea</taxon>
        <taxon>Ixodidae</taxon>
        <taxon>Rhipicephalinae</taxon>
        <taxon>Rhipicephalus</taxon>
        <taxon>Rhipicephalus</taxon>
    </lineage>
</organism>
<accession>A0A9D4QDN4</accession>
<keyword evidence="2" id="KW-1185">Reference proteome</keyword>
<evidence type="ECO:0000313" key="2">
    <source>
        <dbReference type="Proteomes" id="UP000821837"/>
    </source>
</evidence>
<reference evidence="1" key="2">
    <citation type="submission" date="2021-09" db="EMBL/GenBank/DDBJ databases">
        <authorList>
            <person name="Jia N."/>
            <person name="Wang J."/>
            <person name="Shi W."/>
            <person name="Du L."/>
            <person name="Sun Y."/>
            <person name="Zhan W."/>
            <person name="Jiang J."/>
            <person name="Wang Q."/>
            <person name="Zhang B."/>
            <person name="Ji P."/>
            <person name="Sakyi L.B."/>
            <person name="Cui X."/>
            <person name="Yuan T."/>
            <person name="Jiang B."/>
            <person name="Yang W."/>
            <person name="Lam T.T.-Y."/>
            <person name="Chang Q."/>
            <person name="Ding S."/>
            <person name="Wang X."/>
            <person name="Zhu J."/>
            <person name="Ruan X."/>
            <person name="Zhao L."/>
            <person name="Wei J."/>
            <person name="Que T."/>
            <person name="Du C."/>
            <person name="Cheng J."/>
            <person name="Dai P."/>
            <person name="Han X."/>
            <person name="Huang E."/>
            <person name="Gao Y."/>
            <person name="Liu J."/>
            <person name="Shao H."/>
            <person name="Ye R."/>
            <person name="Li L."/>
            <person name="Wei W."/>
            <person name="Wang X."/>
            <person name="Wang C."/>
            <person name="Huo Q."/>
            <person name="Li W."/>
            <person name="Guo W."/>
            <person name="Chen H."/>
            <person name="Chen S."/>
            <person name="Zhou L."/>
            <person name="Zhou L."/>
            <person name="Ni X."/>
            <person name="Tian J."/>
            <person name="Zhou Y."/>
            <person name="Sheng Y."/>
            <person name="Liu T."/>
            <person name="Pan Y."/>
            <person name="Xia L."/>
            <person name="Li J."/>
            <person name="Zhao F."/>
            <person name="Cao W."/>
        </authorList>
    </citation>
    <scope>NUCLEOTIDE SEQUENCE</scope>
    <source>
        <strain evidence="1">Rsan-2018</strain>
        <tissue evidence="1">Larvae</tissue>
    </source>
</reference>
<comment type="caution">
    <text evidence="1">The sequence shown here is derived from an EMBL/GenBank/DDBJ whole genome shotgun (WGS) entry which is preliminary data.</text>
</comment>
<dbReference type="Proteomes" id="UP000821837">
    <property type="component" value="Chromosome 10"/>
</dbReference>
<dbReference type="EMBL" id="JABSTV010001246">
    <property type="protein sequence ID" value="KAH7976490.1"/>
    <property type="molecule type" value="Genomic_DNA"/>
</dbReference>
<sequence>METNPKKTESERQVCLRQLRYRPPKKVPEHRNPVHMTEQVNLSGRIHEALSLGPKFTVETKRRPEELLSFVIQVSKYATEEAVPRLVSEGVDVVARSKGARPRLSVKRVADYLTANSLCVVPADKEGGFCVFSSGVFC</sequence>
<gene>
    <name evidence="1" type="ORF">HPB52_014528</name>
</gene>
<reference evidence="1" key="1">
    <citation type="journal article" date="2020" name="Cell">
        <title>Large-Scale Comparative Analyses of Tick Genomes Elucidate Their Genetic Diversity and Vector Capacities.</title>
        <authorList>
            <consortium name="Tick Genome and Microbiome Consortium (TIGMIC)"/>
            <person name="Jia N."/>
            <person name="Wang J."/>
            <person name="Shi W."/>
            <person name="Du L."/>
            <person name="Sun Y."/>
            <person name="Zhan W."/>
            <person name="Jiang J.F."/>
            <person name="Wang Q."/>
            <person name="Zhang B."/>
            <person name="Ji P."/>
            <person name="Bell-Sakyi L."/>
            <person name="Cui X.M."/>
            <person name="Yuan T.T."/>
            <person name="Jiang B.G."/>
            <person name="Yang W.F."/>
            <person name="Lam T.T."/>
            <person name="Chang Q.C."/>
            <person name="Ding S.J."/>
            <person name="Wang X.J."/>
            <person name="Zhu J.G."/>
            <person name="Ruan X.D."/>
            <person name="Zhao L."/>
            <person name="Wei J.T."/>
            <person name="Ye R.Z."/>
            <person name="Que T.C."/>
            <person name="Du C.H."/>
            <person name="Zhou Y.H."/>
            <person name="Cheng J.X."/>
            <person name="Dai P.F."/>
            <person name="Guo W.B."/>
            <person name="Han X.H."/>
            <person name="Huang E.J."/>
            <person name="Li L.F."/>
            <person name="Wei W."/>
            <person name="Gao Y.C."/>
            <person name="Liu J.Z."/>
            <person name="Shao H.Z."/>
            <person name="Wang X."/>
            <person name="Wang C.C."/>
            <person name="Yang T.C."/>
            <person name="Huo Q.B."/>
            <person name="Li W."/>
            <person name="Chen H.Y."/>
            <person name="Chen S.E."/>
            <person name="Zhou L.G."/>
            <person name="Ni X.B."/>
            <person name="Tian J.H."/>
            <person name="Sheng Y."/>
            <person name="Liu T."/>
            <person name="Pan Y.S."/>
            <person name="Xia L.Y."/>
            <person name="Li J."/>
            <person name="Zhao F."/>
            <person name="Cao W.C."/>
        </authorList>
    </citation>
    <scope>NUCLEOTIDE SEQUENCE</scope>
    <source>
        <strain evidence="1">Rsan-2018</strain>
    </source>
</reference>